<accession>A0A812IJK4</accession>
<gene>
    <name evidence="2" type="primary">STK38</name>
    <name evidence="2" type="ORF">SNAT2548_LOCUS4680</name>
</gene>
<sequence length="638" mass="68660">MSQALSSWTKALQFLQARQDGRAEAASEATVPEEAATLLTAEAASLTSTVPLLESGTTSPKSPQLPETPQAPQTPQATAATAELPSVARLPRPTSPSSHVDSSSVPTRNLELSDPKMATPRCKERNGNEEVGAPPPLSQAHCRTSLESDRSPHTTQALRLRQKPSELNLSPTASSPPTARRAKEGIQSPATPAITSAAASPHLRRISGSPSPAFRSSDQCQSAEAAPLTGLSPVLRSRPMQAFGSPPALSPATYKKLLEFNPASAEPVKSSGQYADLHRRRVELSHTQSTPRRVDARSDGRADGRAEVRAQRSPSPRSLPLDGSHGSPGGPSLAESLAEQARGMESFRAAWTRVGDLQMRHESFWEDYPDAVRTLDQALSTWLGYSGLPAVEEGLRRADLEKPKAVETHWVQMLLWQEAEISRLLADNARWRTHLKFQEAAGLRSDPEQLQSHCVSRLIQDLLSVPPLKASPEGAASAHTASTALSPSFDSPRCHLQEDPDPFGEKALASLCRALLQTGTLPPSARTALRQRGAKSVAKSLLLQVQQLHAQALQRYRAACQAAAAAKLRQTISKCHALLQEKARLRACLRSPAEEKPGSSTEPSAARKPRVSLGRALNAFGVEACFDDDSLYRPRGNL</sequence>
<protein>
    <submittedName>
        <fullName evidence="2">STK38 protein</fullName>
    </submittedName>
</protein>
<name>A0A812IJK4_9DINO</name>
<feature type="region of interest" description="Disordered" evidence="1">
    <location>
        <begin position="52"/>
        <end position="224"/>
    </location>
</feature>
<dbReference type="AlphaFoldDB" id="A0A812IJK4"/>
<keyword evidence="3" id="KW-1185">Reference proteome</keyword>
<feature type="compositionally biased region" description="Polar residues" evidence="1">
    <location>
        <begin position="165"/>
        <end position="177"/>
    </location>
</feature>
<dbReference type="Proteomes" id="UP000604046">
    <property type="component" value="Unassembled WGS sequence"/>
</dbReference>
<evidence type="ECO:0000313" key="2">
    <source>
        <dbReference type="EMBL" id="CAE7039400.1"/>
    </source>
</evidence>
<organism evidence="2 3">
    <name type="scientific">Symbiodinium natans</name>
    <dbReference type="NCBI Taxonomy" id="878477"/>
    <lineage>
        <taxon>Eukaryota</taxon>
        <taxon>Sar</taxon>
        <taxon>Alveolata</taxon>
        <taxon>Dinophyceae</taxon>
        <taxon>Suessiales</taxon>
        <taxon>Symbiodiniaceae</taxon>
        <taxon>Symbiodinium</taxon>
    </lineage>
</organism>
<feature type="compositionally biased region" description="Basic and acidic residues" evidence="1">
    <location>
        <begin position="292"/>
        <end position="310"/>
    </location>
</feature>
<evidence type="ECO:0000313" key="3">
    <source>
        <dbReference type="Proteomes" id="UP000604046"/>
    </source>
</evidence>
<dbReference type="EMBL" id="CAJNDS010000291">
    <property type="protein sequence ID" value="CAE7039400.1"/>
    <property type="molecule type" value="Genomic_DNA"/>
</dbReference>
<dbReference type="OrthoDB" id="3638488at2759"/>
<feature type="compositionally biased region" description="Low complexity" evidence="1">
    <location>
        <begin position="95"/>
        <end position="107"/>
    </location>
</feature>
<feature type="region of interest" description="Disordered" evidence="1">
    <location>
        <begin position="470"/>
        <end position="492"/>
    </location>
</feature>
<comment type="caution">
    <text evidence="2">The sequence shown here is derived from an EMBL/GenBank/DDBJ whole genome shotgun (WGS) entry which is preliminary data.</text>
</comment>
<feature type="compositionally biased region" description="Low complexity" evidence="1">
    <location>
        <begin position="188"/>
        <end position="201"/>
    </location>
</feature>
<evidence type="ECO:0000256" key="1">
    <source>
        <dbReference type="SAM" id="MobiDB-lite"/>
    </source>
</evidence>
<feature type="compositionally biased region" description="Low complexity" evidence="1">
    <location>
        <begin position="475"/>
        <end position="484"/>
    </location>
</feature>
<feature type="compositionally biased region" description="Polar residues" evidence="1">
    <location>
        <begin position="208"/>
        <end position="222"/>
    </location>
</feature>
<feature type="region of interest" description="Disordered" evidence="1">
    <location>
        <begin position="281"/>
        <end position="339"/>
    </location>
</feature>
<feature type="compositionally biased region" description="Low complexity" evidence="1">
    <location>
        <begin position="64"/>
        <end position="85"/>
    </location>
</feature>
<reference evidence="2" key="1">
    <citation type="submission" date="2021-02" db="EMBL/GenBank/DDBJ databases">
        <authorList>
            <person name="Dougan E. K."/>
            <person name="Rhodes N."/>
            <person name="Thang M."/>
            <person name="Chan C."/>
        </authorList>
    </citation>
    <scope>NUCLEOTIDE SEQUENCE</scope>
</reference>
<proteinExistence type="predicted"/>